<accession>A0A1Y6L793</accession>
<proteinExistence type="predicted"/>
<protein>
    <recommendedName>
        <fullName evidence="8">RING-type domain-containing protein</fullName>
    </recommendedName>
</protein>
<keyword evidence="2" id="KW-0479">Metal-binding</keyword>
<dbReference type="Gene3D" id="1.20.120.1750">
    <property type="match status" value="1"/>
</dbReference>
<keyword evidence="4" id="KW-0863">Zinc-finger</keyword>
<reference evidence="9 10" key="1">
    <citation type="submission" date="2016-10" db="EMBL/GenBank/DDBJ databases">
        <authorList>
            <person name="Varghese N."/>
        </authorList>
    </citation>
    <scope>NUCLEOTIDE SEQUENCE [LARGE SCALE GENOMIC DNA]</scope>
</reference>
<dbReference type="SUPFAM" id="SSF57850">
    <property type="entry name" value="RING/U-box"/>
    <property type="match status" value="1"/>
</dbReference>
<keyword evidence="5" id="KW-0833">Ubl conjugation pathway</keyword>
<feature type="region of interest" description="Disordered" evidence="7">
    <location>
        <begin position="862"/>
        <end position="882"/>
    </location>
</feature>
<name>A0A1Y6L793_ZYMTR</name>
<feature type="compositionally biased region" description="Polar residues" evidence="7">
    <location>
        <begin position="872"/>
        <end position="882"/>
    </location>
</feature>
<evidence type="ECO:0000256" key="7">
    <source>
        <dbReference type="SAM" id="MobiDB-lite"/>
    </source>
</evidence>
<gene>
    <name evidence="9" type="ORF">ZT1A5_G1670</name>
</gene>
<evidence type="ECO:0000256" key="1">
    <source>
        <dbReference type="ARBA" id="ARBA00022679"/>
    </source>
</evidence>
<organism evidence="9 10">
    <name type="scientific">Zymoseptoria tritici ST99CH_1A5</name>
    <dbReference type="NCBI Taxonomy" id="1276529"/>
    <lineage>
        <taxon>Eukaryota</taxon>
        <taxon>Fungi</taxon>
        <taxon>Dikarya</taxon>
        <taxon>Ascomycota</taxon>
        <taxon>Pezizomycotina</taxon>
        <taxon>Dothideomycetes</taxon>
        <taxon>Dothideomycetidae</taxon>
        <taxon>Mycosphaerellales</taxon>
        <taxon>Mycosphaerellaceae</taxon>
        <taxon>Zymoseptoria</taxon>
    </lineage>
</organism>
<keyword evidence="3" id="KW-0677">Repeat</keyword>
<sequence>MAGETFECPVCADDLSLDVRVLVGDGDDAMCRDCIIAQFEEDFERPDEEAETGFGVRWGLRRLRIGDFRELFDIDFIAKYEQRFLEFTTPREQRVYCPCLLQPIPGYDVRYCTAFVAAASDTEELVTCPQCDGTVCTLCQRPSDRDAHECTGAPEVTAGEEMDVSEMRRGKDYQRCPGCRKPYELREACNFVRCALSSCEKGFCYLCGTETAHESNHWDDGRPCTRWKHPDDVDNDDSIGQVPRENSYTEVGMDVLLGKLDRLYASVGMPRWLEEISREEWYITVQWTPGPALPRFANAFVWGFGMYAYNEAVACAEIDSMRNLRKHFDGHGRHLTAFLASIERDNEVPLVQVPEPEPARQFAPPELARTLLSRPTPPYVELGIMPILNALERSGIEFEPWSIHIRRDLTLVLRIGNKFASRDEQTAELMYWYLSENPNASVPANPRSYAHLDAILISQRGSWMTMSYRDYDEITAMVLDHDMSRDVEYQYSVVRATVFRDRLLQMQAENRLVYEAALAAAIDPEEEEVVRESVMLPDGLELLSGSTQILFSFIRDGQATVPFERPVIRGVFLPDIRKTNKADDPHRKKELDALLLLAAWWCYDPRWEYLSKVLIRLPRMHMLGAIAPKLTLREGADVWTRPGFCDVLYPINMPAKLVLKGYGRDDSEIYEVAKPIDPSTRKEYHISRDPEVINEFPRRPGSLEVPAIKAGLERGVEVRTSANADPHISAVDLHVPPDRYDMRPGLEVPDDEILDPISGRWKKRGYGACKVPGLSRIISQDIWQQAQKGIPPDEEAVNPLKISDEVWAKYRELHREDEVDRGEETFRVQNKVEDERDRDCAAKAKHSSEMGEILPAIMFPGTRRQPLRRAQQVRQCSGTGMD</sequence>
<dbReference type="InterPro" id="IPR031127">
    <property type="entry name" value="E3_UB_ligase_RBR"/>
</dbReference>
<evidence type="ECO:0000256" key="2">
    <source>
        <dbReference type="ARBA" id="ARBA00022723"/>
    </source>
</evidence>
<dbReference type="GO" id="GO:0004842">
    <property type="term" value="F:ubiquitin-protein transferase activity"/>
    <property type="evidence" value="ECO:0007669"/>
    <property type="project" value="InterPro"/>
</dbReference>
<dbReference type="GO" id="GO:0016567">
    <property type="term" value="P:protein ubiquitination"/>
    <property type="evidence" value="ECO:0007669"/>
    <property type="project" value="InterPro"/>
</dbReference>
<evidence type="ECO:0000256" key="3">
    <source>
        <dbReference type="ARBA" id="ARBA00022737"/>
    </source>
</evidence>
<dbReference type="AlphaFoldDB" id="A0A1Y6L793"/>
<evidence type="ECO:0000256" key="5">
    <source>
        <dbReference type="ARBA" id="ARBA00022786"/>
    </source>
</evidence>
<evidence type="ECO:0000256" key="6">
    <source>
        <dbReference type="ARBA" id="ARBA00022833"/>
    </source>
</evidence>
<evidence type="ECO:0000259" key="8">
    <source>
        <dbReference type="PROSITE" id="PS51873"/>
    </source>
</evidence>
<dbReference type="GO" id="GO:0008270">
    <property type="term" value="F:zinc ion binding"/>
    <property type="evidence" value="ECO:0007669"/>
    <property type="project" value="UniProtKB-KW"/>
</dbReference>
<dbReference type="PROSITE" id="PS51873">
    <property type="entry name" value="TRIAD"/>
    <property type="match status" value="1"/>
</dbReference>
<evidence type="ECO:0000313" key="9">
    <source>
        <dbReference type="EMBL" id="SMY20235.1"/>
    </source>
</evidence>
<dbReference type="EMBL" id="LT882676">
    <property type="protein sequence ID" value="SMY20235.1"/>
    <property type="molecule type" value="Genomic_DNA"/>
</dbReference>
<evidence type="ECO:0000256" key="4">
    <source>
        <dbReference type="ARBA" id="ARBA00022771"/>
    </source>
</evidence>
<keyword evidence="1" id="KW-0808">Transferase</keyword>
<dbReference type="InterPro" id="IPR044066">
    <property type="entry name" value="TRIAD_supradom"/>
</dbReference>
<dbReference type="PANTHER" id="PTHR11685">
    <property type="entry name" value="RBR FAMILY RING FINGER AND IBR DOMAIN-CONTAINING"/>
    <property type="match status" value="1"/>
</dbReference>
<feature type="domain" description="RING-type" evidence="8">
    <location>
        <begin position="4"/>
        <end position="228"/>
    </location>
</feature>
<keyword evidence="6" id="KW-0862">Zinc</keyword>
<dbReference type="Proteomes" id="UP000215453">
    <property type="component" value="Chromosome 1"/>
</dbReference>
<evidence type="ECO:0000313" key="10">
    <source>
        <dbReference type="Proteomes" id="UP000215453"/>
    </source>
</evidence>